<evidence type="ECO:0000313" key="3">
    <source>
        <dbReference type="Proteomes" id="UP000280698"/>
    </source>
</evidence>
<dbReference type="InterPro" id="IPR002575">
    <property type="entry name" value="Aminoglycoside_PTrfase"/>
</dbReference>
<gene>
    <name evidence="2" type="ORF">EFE23_10625</name>
</gene>
<dbReference type="InterPro" id="IPR011009">
    <property type="entry name" value="Kinase-like_dom_sf"/>
</dbReference>
<feature type="domain" description="Aminoglycoside phosphotransferase" evidence="1">
    <location>
        <begin position="30"/>
        <end position="277"/>
    </location>
</feature>
<dbReference type="Gene3D" id="1.20.58.840">
    <property type="match status" value="1"/>
</dbReference>
<reference evidence="2 3" key="1">
    <citation type="submission" date="2018-11" db="EMBL/GenBank/DDBJ databases">
        <title>Micromonospora sp. PPF5-17, a new actinomycetes isolated from a hot spring soil.</title>
        <authorList>
            <person name="Thawai C."/>
        </authorList>
    </citation>
    <scope>NUCLEOTIDE SEQUENCE [LARGE SCALE GENOMIC DNA]</scope>
    <source>
        <strain evidence="2 3">PPF5-17</strain>
    </source>
</reference>
<protein>
    <submittedName>
        <fullName evidence="2">Aminoglycoside phosphotransferase family protein</fullName>
    </submittedName>
</protein>
<evidence type="ECO:0000313" key="2">
    <source>
        <dbReference type="EMBL" id="RNL99349.1"/>
    </source>
</evidence>
<name>A0ABX9WJB0_9ACTN</name>
<comment type="caution">
    <text evidence="2">The sequence shown here is derived from an EMBL/GenBank/DDBJ whole genome shotgun (WGS) entry which is preliminary data.</text>
</comment>
<dbReference type="SUPFAM" id="SSF56112">
    <property type="entry name" value="Protein kinase-like (PK-like)"/>
    <property type="match status" value="1"/>
</dbReference>
<dbReference type="EMBL" id="RJLN01000022">
    <property type="protein sequence ID" value="RNL99349.1"/>
    <property type="molecule type" value="Genomic_DNA"/>
</dbReference>
<organism evidence="2 3">
    <name type="scientific">Micromonospora solifontis</name>
    <dbReference type="NCBI Taxonomy" id="2487138"/>
    <lineage>
        <taxon>Bacteria</taxon>
        <taxon>Bacillati</taxon>
        <taxon>Actinomycetota</taxon>
        <taxon>Actinomycetes</taxon>
        <taxon>Micromonosporales</taxon>
        <taxon>Micromonosporaceae</taxon>
        <taxon>Micromonospora</taxon>
    </lineage>
</organism>
<dbReference type="Proteomes" id="UP000280698">
    <property type="component" value="Unassembled WGS sequence"/>
</dbReference>
<dbReference type="Pfam" id="PF01636">
    <property type="entry name" value="APH"/>
    <property type="match status" value="1"/>
</dbReference>
<evidence type="ECO:0000259" key="1">
    <source>
        <dbReference type="Pfam" id="PF01636"/>
    </source>
</evidence>
<keyword evidence="3" id="KW-1185">Reference proteome</keyword>
<dbReference type="Gene3D" id="1.10.510.10">
    <property type="entry name" value="Transferase(Phosphotransferase) domain 1"/>
    <property type="match status" value="1"/>
</dbReference>
<dbReference type="Gene3D" id="3.30.200.20">
    <property type="entry name" value="Phosphorylase Kinase, domain 1"/>
    <property type="match status" value="1"/>
</dbReference>
<proteinExistence type="predicted"/>
<accession>A0ABX9WJB0</accession>
<sequence length="339" mass="36247">MTTGVDERLAGWVADDFGLTVVSAVPVGYGADASAELWRASTADGGEYAVKLSGGGTPAGLVVTAQLARQGVPGVVAPRLSRQGEVCTVHEGRRLSVVPWASDERALAGGMRPAHWRAYGEVLAATHAVAVTDELAGLPREDHTHARVGAATRDMDRRLRAVGDRTADRWTRAVAGRWRAAADDLATLLDRVDALGAELRARPADLVVCHGDPHLGNLLLGPDGQVWLIDWDDAVLAPRERDLMFVLGGVLAFAPVTPVEQAAFFEGYGPVRPDPVRLAYHLGVRALDDMWSWAGDVADAERPEADRVRALRIVEGLLSPVGLVSLARQALRDLGRWPA</sequence>